<evidence type="ECO:0000259" key="3">
    <source>
        <dbReference type="Pfam" id="PF10073"/>
    </source>
</evidence>
<keyword evidence="5" id="KW-1185">Reference proteome</keyword>
<dbReference type="NCBIfam" id="NF010247">
    <property type="entry name" value="PRK13694.1"/>
    <property type="match status" value="1"/>
</dbReference>
<dbReference type="InterPro" id="IPR018753">
    <property type="entry name" value="GapR-like"/>
</dbReference>
<feature type="coiled-coil region" evidence="2">
    <location>
        <begin position="20"/>
        <end position="47"/>
    </location>
</feature>
<sequence length="89" mass="9964">MADGSAASVEGATTIAADRLRSFIERVERLEEDKAAVMNDIKEVYAEAKSDGYDVKTLRQVVRIRKMEKADRQEQEAMLELYLAALGEV</sequence>
<keyword evidence="2" id="KW-0175">Coiled coil</keyword>
<dbReference type="InterPro" id="IPR046367">
    <property type="entry name" value="GapR-like_DNA-bd"/>
</dbReference>
<feature type="domain" description="GapR-like DNA-binding" evidence="3">
    <location>
        <begin position="16"/>
        <end position="87"/>
    </location>
</feature>
<evidence type="ECO:0000256" key="1">
    <source>
        <dbReference type="HAMAP-Rule" id="MF_00797"/>
    </source>
</evidence>
<evidence type="ECO:0000313" key="5">
    <source>
        <dbReference type="Proteomes" id="UP001596116"/>
    </source>
</evidence>
<reference evidence="4 5" key="1">
    <citation type="submission" date="2024-09" db="EMBL/GenBank/DDBJ databases">
        <authorList>
            <person name="Zhang Z.-H."/>
        </authorList>
    </citation>
    <scope>NUCLEOTIDE SEQUENCE [LARGE SCALE GENOMIC DNA]</scope>
    <source>
        <strain evidence="4 5">HHTR114</strain>
    </source>
</reference>
<dbReference type="RefSeq" id="WP_379882311.1">
    <property type="nucleotide sequence ID" value="NZ_JBHPON010000002.1"/>
</dbReference>
<evidence type="ECO:0000256" key="2">
    <source>
        <dbReference type="SAM" id="Coils"/>
    </source>
</evidence>
<dbReference type="Proteomes" id="UP001596116">
    <property type="component" value="Unassembled WGS sequence"/>
</dbReference>
<evidence type="ECO:0000313" key="4">
    <source>
        <dbReference type="EMBL" id="MFC6036454.1"/>
    </source>
</evidence>
<dbReference type="HAMAP" id="MF_00797">
    <property type="entry name" value="UPF0335"/>
    <property type="match status" value="1"/>
</dbReference>
<organism evidence="4 5">
    <name type="scientific">Hyphococcus aureus</name>
    <dbReference type="NCBI Taxonomy" id="2666033"/>
    <lineage>
        <taxon>Bacteria</taxon>
        <taxon>Pseudomonadati</taxon>
        <taxon>Pseudomonadota</taxon>
        <taxon>Alphaproteobacteria</taxon>
        <taxon>Parvularculales</taxon>
        <taxon>Parvularculaceae</taxon>
        <taxon>Hyphococcus</taxon>
    </lineage>
</organism>
<protein>
    <recommendedName>
        <fullName evidence="1">UPF0335 protein ACFMB1_12935</fullName>
    </recommendedName>
</protein>
<comment type="similarity">
    <text evidence="1">Belongs to the UPF0335 family.</text>
</comment>
<comment type="caution">
    <text evidence="4">The sequence shown here is derived from an EMBL/GenBank/DDBJ whole genome shotgun (WGS) entry which is preliminary data.</text>
</comment>
<dbReference type="EMBL" id="JBHPON010000002">
    <property type="protein sequence ID" value="MFC6036454.1"/>
    <property type="molecule type" value="Genomic_DNA"/>
</dbReference>
<dbReference type="Pfam" id="PF10073">
    <property type="entry name" value="GapR_DNA-bd"/>
    <property type="match status" value="1"/>
</dbReference>
<proteinExistence type="inferred from homology"/>
<gene>
    <name evidence="4" type="ORF">ACFMB1_12935</name>
</gene>
<name>A0ABW1KY43_9PROT</name>
<accession>A0ABW1KY43</accession>